<dbReference type="PANTHER" id="PTHR33702">
    <property type="entry name" value="BNAA09G40010D PROTEIN"/>
    <property type="match status" value="1"/>
</dbReference>
<gene>
    <name evidence="1" type="ORF">AQUCO_04100099v1</name>
</gene>
<evidence type="ECO:0000313" key="2">
    <source>
        <dbReference type="Proteomes" id="UP000230069"/>
    </source>
</evidence>
<dbReference type="EMBL" id="KZ305058">
    <property type="protein sequence ID" value="PIA33439.1"/>
    <property type="molecule type" value="Genomic_DNA"/>
</dbReference>
<sequence>MIGSSAMPSNSIYESLKRYWKRRNYQRLEGGATKSKNNFKIMRFGASNRSHKPLPELQTKSQESRRKLVVKFHDAYLEMMLGLSFKIRSLDGENMFGRKRIPKAGKVNKGSLFEENEKKLFFEIYSILLASREFAVLE</sequence>
<reference evidence="1 2" key="1">
    <citation type="submission" date="2017-09" db="EMBL/GenBank/DDBJ databases">
        <title>WGS assembly of Aquilegia coerulea Goldsmith.</title>
        <authorList>
            <person name="Hodges S."/>
            <person name="Kramer E."/>
            <person name="Nordborg M."/>
            <person name="Tomkins J."/>
            <person name="Borevitz J."/>
            <person name="Derieg N."/>
            <person name="Yan J."/>
            <person name="Mihaltcheva S."/>
            <person name="Hayes R.D."/>
            <person name="Rokhsar D."/>
        </authorList>
    </citation>
    <scope>NUCLEOTIDE SEQUENCE [LARGE SCALE GENOMIC DNA]</scope>
    <source>
        <strain evidence="2">cv. Goldsmith</strain>
    </source>
</reference>
<dbReference type="OrthoDB" id="764584at2759"/>
<protein>
    <submittedName>
        <fullName evidence="1">Uncharacterized protein</fullName>
    </submittedName>
</protein>
<keyword evidence="2" id="KW-1185">Reference proteome</keyword>
<organism evidence="1 2">
    <name type="scientific">Aquilegia coerulea</name>
    <name type="common">Rocky mountain columbine</name>
    <dbReference type="NCBI Taxonomy" id="218851"/>
    <lineage>
        <taxon>Eukaryota</taxon>
        <taxon>Viridiplantae</taxon>
        <taxon>Streptophyta</taxon>
        <taxon>Embryophyta</taxon>
        <taxon>Tracheophyta</taxon>
        <taxon>Spermatophyta</taxon>
        <taxon>Magnoliopsida</taxon>
        <taxon>Ranunculales</taxon>
        <taxon>Ranunculaceae</taxon>
        <taxon>Thalictroideae</taxon>
        <taxon>Aquilegia</taxon>
    </lineage>
</organism>
<dbReference type="InParanoid" id="A0A2G5CQB6"/>
<dbReference type="AlphaFoldDB" id="A0A2G5CQB6"/>
<proteinExistence type="predicted"/>
<dbReference type="PANTHER" id="PTHR33702:SF16">
    <property type="match status" value="1"/>
</dbReference>
<dbReference type="Proteomes" id="UP000230069">
    <property type="component" value="Unassembled WGS sequence"/>
</dbReference>
<accession>A0A2G5CQB6</accession>
<evidence type="ECO:0000313" key="1">
    <source>
        <dbReference type="EMBL" id="PIA33439.1"/>
    </source>
</evidence>
<name>A0A2G5CQB6_AQUCA</name>